<comment type="pathway">
    <text evidence="8">Amino-acid biosynthesis; L-arginine biosynthesis; N(2)-acetyl-L-ornithine from L-glutamate: step 1/4.</text>
</comment>
<dbReference type="KEGG" id="lau:G293_01305"/>
<dbReference type="GO" id="GO:0006592">
    <property type="term" value="P:ornithine biosynthetic process"/>
    <property type="evidence" value="ECO:0007669"/>
    <property type="project" value="TreeGrafter"/>
</dbReference>
<evidence type="ECO:0000256" key="1">
    <source>
        <dbReference type="ARBA" id="ARBA00006774"/>
    </source>
</evidence>
<dbReference type="STRING" id="1277257.G293_01305"/>
<organism evidence="9 10">
    <name type="scientific">Candidatus Liberibacter africanus PTSAPSY</name>
    <dbReference type="NCBI Taxonomy" id="1277257"/>
    <lineage>
        <taxon>Bacteria</taxon>
        <taxon>Pseudomonadati</taxon>
        <taxon>Pseudomonadota</taxon>
        <taxon>Alphaproteobacteria</taxon>
        <taxon>Hyphomicrobiales</taxon>
        <taxon>Rhizobiaceae</taxon>
        <taxon>Liberibacter</taxon>
    </lineage>
</organism>
<dbReference type="NCBIfam" id="TIGR00120">
    <property type="entry name" value="ArgJ"/>
    <property type="match status" value="1"/>
</dbReference>
<feature type="binding site" evidence="8">
    <location>
        <position position="473"/>
    </location>
    <ligand>
        <name>substrate</name>
    </ligand>
</feature>
<feature type="chain" id="PRO_5023244048" description="Arginine biosynthesis bifunctional protein ArgJ beta chain" evidence="8">
    <location>
        <begin position="255"/>
        <end position="473"/>
    </location>
</feature>
<dbReference type="EC" id="2.3.1.35" evidence="8"/>
<feature type="binding site" evidence="8">
    <location>
        <position position="218"/>
    </location>
    <ligand>
        <name>substrate</name>
    </ligand>
</feature>
<dbReference type="EC" id="2.3.1.1" evidence="8"/>
<dbReference type="GO" id="GO:0005737">
    <property type="term" value="C:cytoplasm"/>
    <property type="evidence" value="ECO:0007669"/>
    <property type="project" value="UniProtKB-SubCell"/>
</dbReference>
<evidence type="ECO:0000256" key="4">
    <source>
        <dbReference type="ARBA" id="ARBA00022605"/>
    </source>
</evidence>
<feature type="site" description="Cleavage; by autolysis" evidence="8">
    <location>
        <begin position="254"/>
        <end position="255"/>
    </location>
</feature>
<keyword evidence="6 8" id="KW-0068">Autocatalytic cleavage</keyword>
<sequence length="473" mass="51322">MSTDPDAVIFLYSYTLPVNMNINVPLIYQLIITYQCLDIFINQNECNFLINLDWIDVMSPTTCSPFMSRSRVIPILSPIKGVRLSTAALGIKYIGRDDVFLMVFDKPASVAGVFTRSRCSSAPVDFCRENLSHGVARALVVNSGIANAFTGKRGRDTVRYVAQSVSRLISCEENEVYVASTGTIGEFLESAVFDGVFSKMLNDANDDSWLDSAKAMMTTDKYPKTAVRTVDIDGVQVTINGMAKGAGMIAPDMATTLAFVVTDIDISPLVLQNLLSEGVEHSFNSITVDSDTSTSDTLLLFSTGTIPSNILSITDVNDKRLSVFRHALFDLLKDLALQVVCDGEGASKLLEIAVKGAENSASAKKIALSIANSPLIKTAFAGGSIGWWGRIVMAVGKSGELVDRDRLSIWFGDVRIAHNGEPEIGFSQEKVHSIMQGECVSIAVDLQIGNGVHTAWTCDFSQEYVHFNSSIQS</sequence>
<protein>
    <recommendedName>
        <fullName evidence="8">Arginine biosynthesis bifunctional protein ArgJ</fullName>
    </recommendedName>
    <domain>
        <recommendedName>
            <fullName evidence="8">Glutamate N-acetyltransferase</fullName>
            <ecNumber evidence="8">2.3.1.35</ecNumber>
        </recommendedName>
        <alternativeName>
            <fullName evidence="8">Ornithine acetyltransferase</fullName>
            <shortName evidence="8">OATase</shortName>
        </alternativeName>
        <alternativeName>
            <fullName evidence="8">Ornithine transacetylase</fullName>
        </alternativeName>
    </domain>
    <domain>
        <recommendedName>
            <fullName evidence="8">Amino-acid acetyltransferase</fullName>
            <ecNumber evidence="8">2.3.1.1</ecNumber>
        </recommendedName>
        <alternativeName>
            <fullName evidence="8">N-acetylglutamate synthase</fullName>
            <shortName evidence="8">AGSase</shortName>
        </alternativeName>
    </domain>
    <component>
        <recommendedName>
            <fullName evidence="8">Arginine biosynthesis bifunctional protein ArgJ alpha chain</fullName>
        </recommendedName>
    </component>
    <component>
        <recommendedName>
            <fullName evidence="8">Arginine biosynthesis bifunctional protein ArgJ beta chain</fullName>
        </recommendedName>
    </component>
</protein>
<gene>
    <name evidence="8" type="primary">argJ</name>
    <name evidence="9" type="ORF">G293_01305</name>
</gene>
<feature type="binding site" evidence="8">
    <location>
        <position position="244"/>
    </location>
    <ligand>
        <name>substrate</name>
    </ligand>
</feature>
<comment type="catalytic activity">
    <reaction evidence="8">
        <text>L-glutamate + acetyl-CoA = N-acetyl-L-glutamate + CoA + H(+)</text>
        <dbReference type="Rhea" id="RHEA:24292"/>
        <dbReference type="ChEBI" id="CHEBI:15378"/>
        <dbReference type="ChEBI" id="CHEBI:29985"/>
        <dbReference type="ChEBI" id="CHEBI:44337"/>
        <dbReference type="ChEBI" id="CHEBI:57287"/>
        <dbReference type="ChEBI" id="CHEBI:57288"/>
        <dbReference type="EC" id="2.3.1.1"/>
    </reaction>
</comment>
<dbReference type="InterPro" id="IPR042195">
    <property type="entry name" value="ArgJ_beta_C"/>
</dbReference>
<dbReference type="GO" id="GO:0004358">
    <property type="term" value="F:L-glutamate N-acetyltransferase activity, acting on acetyl-L-ornithine as donor"/>
    <property type="evidence" value="ECO:0007669"/>
    <property type="project" value="UniProtKB-UniRule"/>
</dbReference>
<accession>A0A0G3I634</accession>
<comment type="pathway">
    <text evidence="8">Amino-acid biosynthesis; L-arginine biosynthesis; L-ornithine and N-acetyl-L-glutamate from L-glutamate and N(2)-acetyl-L-ornithine (cyclic): step 1/1.</text>
</comment>
<dbReference type="InterPro" id="IPR002813">
    <property type="entry name" value="Arg_biosynth_ArgJ"/>
</dbReference>
<keyword evidence="3 8" id="KW-0055">Arginine biosynthesis</keyword>
<comment type="function">
    <text evidence="8">Catalyzes two activities which are involved in the cyclic version of arginine biosynthesis: the synthesis of N-acetylglutamate from glutamate and acetyl-CoA as the acetyl donor, and of ornithine by transacetylation between N(2)-acetylornithine and glutamate.</text>
</comment>
<evidence type="ECO:0000313" key="9">
    <source>
        <dbReference type="EMBL" id="AKK19893.1"/>
    </source>
</evidence>
<dbReference type="SUPFAM" id="SSF56266">
    <property type="entry name" value="DmpA/ArgJ-like"/>
    <property type="match status" value="1"/>
</dbReference>
<feature type="site" description="Involved in the stabilization of negative charge on the oxyanion by the formation of the oxyanion hole" evidence="8">
    <location>
        <position position="181"/>
    </location>
</feature>
<evidence type="ECO:0000256" key="6">
    <source>
        <dbReference type="ARBA" id="ARBA00022813"/>
    </source>
</evidence>
<dbReference type="NCBIfam" id="NF003802">
    <property type="entry name" value="PRK05388.1"/>
    <property type="match status" value="1"/>
</dbReference>
<reference evidence="9 10" key="1">
    <citation type="journal article" date="2015" name="Genome Announc.">
        <title>Complete Genome Sequence of 'Candidatus Liberibacter africanus,' a Bacterium Associated with Citrus Huanglongbing.</title>
        <authorList>
            <person name="Lin H."/>
            <person name="Pietersen G."/>
            <person name="Han C."/>
            <person name="Read D.A."/>
            <person name="Lou B."/>
            <person name="Gupta G."/>
            <person name="Civerolo E.L."/>
        </authorList>
    </citation>
    <scope>NUCLEOTIDE SEQUENCE [LARGE SCALE GENOMIC DNA]</scope>
    <source>
        <strain evidence="9 10">PTSAPSY</strain>
    </source>
</reference>
<dbReference type="EMBL" id="CP004021">
    <property type="protein sequence ID" value="AKK19893.1"/>
    <property type="molecule type" value="Genomic_DNA"/>
</dbReference>
<evidence type="ECO:0000256" key="5">
    <source>
        <dbReference type="ARBA" id="ARBA00022679"/>
    </source>
</evidence>
<keyword evidence="8" id="KW-0963">Cytoplasm</keyword>
<dbReference type="FunFam" id="3.60.70.12:FF:000001">
    <property type="entry name" value="Arginine biosynthesis bifunctional protein ArgJ, chloroplastic"/>
    <property type="match status" value="1"/>
</dbReference>
<comment type="subcellular location">
    <subcellularLocation>
        <location evidence="8">Cytoplasm</location>
    </subcellularLocation>
</comment>
<evidence type="ECO:0000313" key="10">
    <source>
        <dbReference type="Proteomes" id="UP000035503"/>
    </source>
</evidence>
<dbReference type="CDD" id="cd02152">
    <property type="entry name" value="OAT"/>
    <property type="match status" value="1"/>
</dbReference>
<feature type="binding site" evidence="8">
    <location>
        <position position="344"/>
    </location>
    <ligand>
        <name>substrate</name>
    </ligand>
</feature>
<comment type="catalytic activity">
    <reaction evidence="8">
        <text>N(2)-acetyl-L-ornithine + L-glutamate = N-acetyl-L-glutamate + L-ornithine</text>
        <dbReference type="Rhea" id="RHEA:15349"/>
        <dbReference type="ChEBI" id="CHEBI:29985"/>
        <dbReference type="ChEBI" id="CHEBI:44337"/>
        <dbReference type="ChEBI" id="CHEBI:46911"/>
        <dbReference type="ChEBI" id="CHEBI:57805"/>
        <dbReference type="EC" id="2.3.1.35"/>
    </reaction>
</comment>
<dbReference type="Pfam" id="PF01960">
    <property type="entry name" value="ArgJ"/>
    <property type="match status" value="1"/>
</dbReference>
<evidence type="ECO:0000256" key="3">
    <source>
        <dbReference type="ARBA" id="ARBA00022571"/>
    </source>
</evidence>
<feature type="site" description="Involved in the stabilization of negative charge on the oxyanion by the formation of the oxyanion hole" evidence="8">
    <location>
        <position position="182"/>
    </location>
</feature>
<dbReference type="AlphaFoldDB" id="A0A0G3I634"/>
<feature type="binding site" evidence="8">
    <location>
        <position position="255"/>
    </location>
    <ligand>
        <name>substrate</name>
    </ligand>
</feature>
<keyword evidence="7 8" id="KW-0012">Acyltransferase</keyword>
<dbReference type="PATRIC" id="fig|1277257.4.peg.286"/>
<dbReference type="Gene3D" id="3.60.70.12">
    <property type="entry name" value="L-amino peptidase D-ALA esterase/amidase"/>
    <property type="match status" value="1"/>
</dbReference>
<dbReference type="HAMAP" id="MF_01106">
    <property type="entry name" value="ArgJ"/>
    <property type="match status" value="1"/>
</dbReference>
<feature type="active site" description="Nucleophile" evidence="8">
    <location>
        <position position="255"/>
    </location>
</feature>
<dbReference type="Proteomes" id="UP000035503">
    <property type="component" value="Chromosome"/>
</dbReference>
<dbReference type="PANTHER" id="PTHR23100:SF0">
    <property type="entry name" value="ARGININE BIOSYNTHESIS BIFUNCTIONAL PROTEIN ARGJ, MITOCHONDRIAL"/>
    <property type="match status" value="1"/>
</dbReference>
<dbReference type="InterPro" id="IPR016117">
    <property type="entry name" value="ArgJ-like_dom_sf"/>
</dbReference>
<evidence type="ECO:0000256" key="2">
    <source>
        <dbReference type="ARBA" id="ARBA00011475"/>
    </source>
</evidence>
<keyword evidence="10" id="KW-1185">Reference proteome</keyword>
<evidence type="ECO:0000256" key="8">
    <source>
        <dbReference type="HAMAP-Rule" id="MF_01106"/>
    </source>
</evidence>
<dbReference type="UniPathway" id="UPA00068">
    <property type="reaction ID" value="UER00106"/>
</dbReference>
<dbReference type="Gene3D" id="3.10.20.340">
    <property type="entry name" value="ArgJ beta chain, C-terminal domain"/>
    <property type="match status" value="1"/>
</dbReference>
<dbReference type="PANTHER" id="PTHR23100">
    <property type="entry name" value="ARGININE BIOSYNTHESIS BIFUNCTIONAL PROTEIN ARGJ"/>
    <property type="match status" value="1"/>
</dbReference>
<dbReference type="GO" id="GO:0004042">
    <property type="term" value="F:L-glutamate N-acetyltransferase activity"/>
    <property type="evidence" value="ECO:0007669"/>
    <property type="project" value="UniProtKB-UniRule"/>
</dbReference>
<feature type="chain" id="PRO_5023244049" description="Arginine biosynthesis bifunctional protein ArgJ alpha chain" evidence="8">
    <location>
        <begin position="1"/>
        <end position="254"/>
    </location>
</feature>
<comment type="similarity">
    <text evidence="1 8">Belongs to the ArgJ family.</text>
</comment>
<keyword evidence="8" id="KW-0511">Multifunctional enzyme</keyword>
<comment type="subunit">
    <text evidence="2 8">Heterotetramer of two alpha and two beta chains.</text>
</comment>
<proteinExistence type="inferred from homology"/>
<evidence type="ECO:0000256" key="7">
    <source>
        <dbReference type="ARBA" id="ARBA00023315"/>
    </source>
</evidence>
<keyword evidence="4 8" id="KW-0028">Amino-acid biosynthesis</keyword>
<keyword evidence="5 8" id="KW-0808">Transferase</keyword>
<name>A0A0G3I634_LIBAF</name>
<feature type="binding site" evidence="8">
    <location>
        <position position="468"/>
    </location>
    <ligand>
        <name>substrate</name>
    </ligand>
</feature>
<dbReference type="GO" id="GO:0006526">
    <property type="term" value="P:L-arginine biosynthetic process"/>
    <property type="evidence" value="ECO:0007669"/>
    <property type="project" value="UniProtKB-UniRule"/>
</dbReference>